<dbReference type="GO" id="GO:0005886">
    <property type="term" value="C:plasma membrane"/>
    <property type="evidence" value="ECO:0007669"/>
    <property type="project" value="UniProtKB-SubCell"/>
</dbReference>
<evidence type="ECO:0000256" key="5">
    <source>
        <dbReference type="ARBA" id="ARBA00022500"/>
    </source>
</evidence>
<feature type="transmembrane region" description="Helical" evidence="10">
    <location>
        <begin position="21"/>
        <end position="43"/>
    </location>
</feature>
<dbReference type="EMBL" id="QZCH01000005">
    <property type="protein sequence ID" value="RJG49028.1"/>
    <property type="molecule type" value="Genomic_DNA"/>
</dbReference>
<dbReference type="InterPro" id="IPR005503">
    <property type="entry name" value="FliL"/>
</dbReference>
<dbReference type="GO" id="GO:0071978">
    <property type="term" value="P:bacterial-type flagellum-dependent swarming motility"/>
    <property type="evidence" value="ECO:0007669"/>
    <property type="project" value="TreeGrafter"/>
</dbReference>
<sequence>MADEATEDLALNEKKPGKGKLIIIIVAVLVLLAGGGGAAHFLMGGEDTDETSAPASEGDSSASTGKTSNLQAIYVGMPRPFVFNVTAMTGERERLVQIKVQLMVRGTNNENTAKQHIPLIEGTLLSVFSAATAQELRSEEGKKELRKKSLQEVQKAMNEVASAPTVESVLFTGFVLQ</sequence>
<proteinExistence type="inferred from homology"/>
<keyword evidence="6 10" id="KW-0812">Transmembrane</keyword>
<evidence type="ECO:0000256" key="3">
    <source>
        <dbReference type="ARBA" id="ARBA00008281"/>
    </source>
</evidence>
<keyword evidence="12" id="KW-1185">Reference proteome</keyword>
<keyword evidence="7 10" id="KW-0283">Flagellar rotation</keyword>
<comment type="function">
    <text evidence="1 10">Controls the rotational direction of flagella during chemotaxis.</text>
</comment>
<accession>A0A418YGP1</accession>
<dbReference type="Proteomes" id="UP000283255">
    <property type="component" value="Unassembled WGS sequence"/>
</dbReference>
<dbReference type="PANTHER" id="PTHR35091">
    <property type="entry name" value="FLAGELLAR PROTEIN FLIL"/>
    <property type="match status" value="1"/>
</dbReference>
<comment type="caution">
    <text evidence="11">The sequence shown here is derived from an EMBL/GenBank/DDBJ whole genome shotgun (WGS) entry which is preliminary data.</text>
</comment>
<evidence type="ECO:0000256" key="2">
    <source>
        <dbReference type="ARBA" id="ARBA00004162"/>
    </source>
</evidence>
<gene>
    <name evidence="11" type="primary">fliL</name>
    <name evidence="11" type="ORF">D1Z90_06580</name>
</gene>
<dbReference type="GO" id="GO:0009425">
    <property type="term" value="C:bacterial-type flagellum basal body"/>
    <property type="evidence" value="ECO:0007669"/>
    <property type="project" value="InterPro"/>
</dbReference>
<dbReference type="AlphaFoldDB" id="A0A418YGP1"/>
<protein>
    <recommendedName>
        <fullName evidence="10">Flagellar protein FliL</fullName>
    </recommendedName>
</protein>
<comment type="subcellular location">
    <subcellularLocation>
        <location evidence="10">Cell inner membrane</location>
    </subcellularLocation>
    <subcellularLocation>
        <location evidence="2">Cell membrane</location>
        <topology evidence="2">Single-pass membrane protein</topology>
    </subcellularLocation>
</comment>
<keyword evidence="11" id="KW-0969">Cilium</keyword>
<evidence type="ECO:0000313" key="11">
    <source>
        <dbReference type="EMBL" id="RJG49028.1"/>
    </source>
</evidence>
<evidence type="ECO:0000256" key="9">
    <source>
        <dbReference type="ARBA" id="ARBA00023136"/>
    </source>
</evidence>
<evidence type="ECO:0000256" key="6">
    <source>
        <dbReference type="ARBA" id="ARBA00022692"/>
    </source>
</evidence>
<keyword evidence="5 10" id="KW-0145">Chemotaxis</keyword>
<keyword evidence="9 10" id="KW-0472">Membrane</keyword>
<dbReference type="NCBIfam" id="NF004285">
    <property type="entry name" value="PRK05696.1"/>
    <property type="match status" value="1"/>
</dbReference>
<evidence type="ECO:0000256" key="8">
    <source>
        <dbReference type="ARBA" id="ARBA00022989"/>
    </source>
</evidence>
<evidence type="ECO:0000313" key="12">
    <source>
        <dbReference type="Proteomes" id="UP000283255"/>
    </source>
</evidence>
<keyword evidence="11" id="KW-0282">Flagellum</keyword>
<reference evidence="11 12" key="2">
    <citation type="submission" date="2019-01" db="EMBL/GenBank/DDBJ databases">
        <title>Motilimonas pumilus sp. nov., isolated from the gut of sea cucumber (Apostichopus japonicus).</title>
        <authorList>
            <person name="Wang F.-Q."/>
            <person name="Ren L.-H."/>
            <person name="Lin Y.-W."/>
            <person name="Sun G.-H."/>
            <person name="Du Z.-J."/>
            <person name="Zhao J.-X."/>
            <person name="Liu X.-J."/>
            <person name="Liu L.-J."/>
        </authorList>
    </citation>
    <scope>NUCLEOTIDE SEQUENCE [LARGE SCALE GENOMIC DNA]</scope>
    <source>
        <strain evidence="11 12">PLHSC7-2</strain>
    </source>
</reference>
<dbReference type="RefSeq" id="WP_119909959.1">
    <property type="nucleotide sequence ID" value="NZ_QZCH01000005.1"/>
</dbReference>
<reference evidence="11 12" key="1">
    <citation type="submission" date="2018-09" db="EMBL/GenBank/DDBJ databases">
        <authorList>
            <person name="Wang F."/>
        </authorList>
    </citation>
    <scope>NUCLEOTIDE SEQUENCE [LARGE SCALE GENOMIC DNA]</scope>
    <source>
        <strain evidence="11 12">PLHSC7-2</strain>
    </source>
</reference>
<keyword evidence="4" id="KW-1003">Cell membrane</keyword>
<dbReference type="GO" id="GO:0006935">
    <property type="term" value="P:chemotaxis"/>
    <property type="evidence" value="ECO:0007669"/>
    <property type="project" value="UniProtKB-KW"/>
</dbReference>
<dbReference type="OrthoDB" id="5829285at2"/>
<dbReference type="Pfam" id="PF03748">
    <property type="entry name" value="FliL"/>
    <property type="match status" value="1"/>
</dbReference>
<organism evidence="11 12">
    <name type="scientific">Motilimonas pumila</name>
    <dbReference type="NCBI Taxonomy" id="2303987"/>
    <lineage>
        <taxon>Bacteria</taxon>
        <taxon>Pseudomonadati</taxon>
        <taxon>Pseudomonadota</taxon>
        <taxon>Gammaproteobacteria</taxon>
        <taxon>Alteromonadales</taxon>
        <taxon>Alteromonadales genera incertae sedis</taxon>
        <taxon>Motilimonas</taxon>
    </lineage>
</organism>
<keyword evidence="8 10" id="KW-1133">Transmembrane helix</keyword>
<name>A0A418YGP1_9GAMM</name>
<evidence type="ECO:0000256" key="7">
    <source>
        <dbReference type="ARBA" id="ARBA00022779"/>
    </source>
</evidence>
<dbReference type="PANTHER" id="PTHR35091:SF2">
    <property type="entry name" value="FLAGELLAR PROTEIN FLIL"/>
    <property type="match status" value="1"/>
</dbReference>
<keyword evidence="11" id="KW-0966">Cell projection</keyword>
<comment type="similarity">
    <text evidence="3 10">Belongs to the FliL family.</text>
</comment>
<evidence type="ECO:0000256" key="1">
    <source>
        <dbReference type="ARBA" id="ARBA00002254"/>
    </source>
</evidence>
<evidence type="ECO:0000256" key="10">
    <source>
        <dbReference type="RuleBase" id="RU364125"/>
    </source>
</evidence>
<evidence type="ECO:0000256" key="4">
    <source>
        <dbReference type="ARBA" id="ARBA00022475"/>
    </source>
</evidence>
<keyword evidence="10" id="KW-0997">Cell inner membrane</keyword>